<organism evidence="2 3">
    <name type="scientific">Xenoophorus captivus</name>
    <dbReference type="NCBI Taxonomy" id="1517983"/>
    <lineage>
        <taxon>Eukaryota</taxon>
        <taxon>Metazoa</taxon>
        <taxon>Chordata</taxon>
        <taxon>Craniata</taxon>
        <taxon>Vertebrata</taxon>
        <taxon>Euteleostomi</taxon>
        <taxon>Actinopterygii</taxon>
        <taxon>Neopterygii</taxon>
        <taxon>Teleostei</taxon>
        <taxon>Neoteleostei</taxon>
        <taxon>Acanthomorphata</taxon>
        <taxon>Ovalentaria</taxon>
        <taxon>Atherinomorphae</taxon>
        <taxon>Cyprinodontiformes</taxon>
        <taxon>Goodeidae</taxon>
        <taxon>Xenoophorus</taxon>
    </lineage>
</organism>
<name>A0ABV0S7U5_9TELE</name>
<protein>
    <submittedName>
        <fullName evidence="2">Uncharacterized protein</fullName>
    </submittedName>
</protein>
<evidence type="ECO:0000256" key="1">
    <source>
        <dbReference type="SAM" id="MobiDB-lite"/>
    </source>
</evidence>
<evidence type="ECO:0000313" key="3">
    <source>
        <dbReference type="Proteomes" id="UP001434883"/>
    </source>
</evidence>
<feature type="region of interest" description="Disordered" evidence="1">
    <location>
        <begin position="1"/>
        <end position="58"/>
    </location>
</feature>
<proteinExistence type="predicted"/>
<comment type="caution">
    <text evidence="2">The sequence shown here is derived from an EMBL/GenBank/DDBJ whole genome shotgun (WGS) entry which is preliminary data.</text>
</comment>
<sequence>SPPPSPTAPRRMSSGQRPAPRGAPPPPNRPGPLGPFNNSADSPQAPSRPNRAPPSIPR</sequence>
<reference evidence="2 3" key="1">
    <citation type="submission" date="2021-06" db="EMBL/GenBank/DDBJ databases">
        <authorList>
            <person name="Palmer J.M."/>
        </authorList>
    </citation>
    <scope>NUCLEOTIDE SEQUENCE [LARGE SCALE GENOMIC DNA]</scope>
    <source>
        <strain evidence="2 3">XC_2019</strain>
        <tissue evidence="2">Muscle</tissue>
    </source>
</reference>
<dbReference type="EMBL" id="JAHRIN010070309">
    <property type="protein sequence ID" value="MEQ2216359.1"/>
    <property type="molecule type" value="Genomic_DNA"/>
</dbReference>
<keyword evidence="3" id="KW-1185">Reference proteome</keyword>
<accession>A0ABV0S7U5</accession>
<feature type="non-terminal residue" evidence="2">
    <location>
        <position position="1"/>
    </location>
</feature>
<evidence type="ECO:0000313" key="2">
    <source>
        <dbReference type="EMBL" id="MEQ2216359.1"/>
    </source>
</evidence>
<feature type="compositionally biased region" description="Pro residues" evidence="1">
    <location>
        <begin position="21"/>
        <end position="33"/>
    </location>
</feature>
<dbReference type="Proteomes" id="UP001434883">
    <property type="component" value="Unassembled WGS sequence"/>
</dbReference>
<gene>
    <name evidence="2" type="ORF">XENOCAPTIV_014932</name>
</gene>